<dbReference type="EMBL" id="QUWK01000005">
    <property type="protein sequence ID" value="RFU95101.1"/>
    <property type="molecule type" value="Genomic_DNA"/>
</dbReference>
<dbReference type="AlphaFoldDB" id="A0A372MH41"/>
<gene>
    <name evidence="1" type="ORF">DYP60_05600</name>
</gene>
<keyword evidence="2" id="KW-1185">Reference proteome</keyword>
<reference evidence="1 2" key="2">
    <citation type="submission" date="2018-09" db="EMBL/GenBank/DDBJ databases">
        <title>Genome of Sphaerochaeta halotolerans strain 4-11.</title>
        <authorList>
            <person name="Nazina T.N."/>
            <person name="Sokolova D.S."/>
        </authorList>
    </citation>
    <scope>NUCLEOTIDE SEQUENCE [LARGE SCALE GENOMIC DNA]</scope>
    <source>
        <strain evidence="1 2">4-11</strain>
    </source>
</reference>
<sequence length="90" mass="10294">MRRVEIMAAQAILEDVLEALEHYAVPMHYTIIPTAHGKGNTIPKLGDDVWPEENFVLIIYCDDAILEKIEMAVHLVKKKYDHEGIGYFVI</sequence>
<dbReference type="OrthoDB" id="350733at2"/>
<dbReference type="Proteomes" id="UP000264002">
    <property type="component" value="Unassembled WGS sequence"/>
</dbReference>
<accession>A0A372MH41</accession>
<proteinExistence type="predicted"/>
<dbReference type="Gene3D" id="3.30.70.120">
    <property type="match status" value="1"/>
</dbReference>
<dbReference type="InterPro" id="IPR015867">
    <property type="entry name" value="N-reg_PII/ATP_PRibTrfase_C"/>
</dbReference>
<evidence type="ECO:0000313" key="1">
    <source>
        <dbReference type="EMBL" id="RFU95101.1"/>
    </source>
</evidence>
<reference evidence="2" key="1">
    <citation type="submission" date="2018-08" db="EMBL/GenBank/DDBJ databases">
        <authorList>
            <person name="Grouzdev D.S."/>
            <person name="Krutkina M.S."/>
        </authorList>
    </citation>
    <scope>NUCLEOTIDE SEQUENCE [LARGE SCALE GENOMIC DNA]</scope>
    <source>
        <strain evidence="2">4-11</strain>
    </source>
</reference>
<evidence type="ECO:0008006" key="3">
    <source>
        <dbReference type="Google" id="ProtNLM"/>
    </source>
</evidence>
<organism evidence="1 2">
    <name type="scientific">Sphaerochaeta halotolerans</name>
    <dbReference type="NCBI Taxonomy" id="2293840"/>
    <lineage>
        <taxon>Bacteria</taxon>
        <taxon>Pseudomonadati</taxon>
        <taxon>Spirochaetota</taxon>
        <taxon>Spirochaetia</taxon>
        <taxon>Spirochaetales</taxon>
        <taxon>Sphaerochaetaceae</taxon>
        <taxon>Sphaerochaeta</taxon>
    </lineage>
</organism>
<protein>
    <recommendedName>
        <fullName evidence="3">Transcriptional regulator</fullName>
    </recommendedName>
</protein>
<dbReference type="RefSeq" id="WP_117329910.1">
    <property type="nucleotide sequence ID" value="NZ_QUWK01000005.1"/>
</dbReference>
<evidence type="ECO:0000313" key="2">
    <source>
        <dbReference type="Proteomes" id="UP000264002"/>
    </source>
</evidence>
<name>A0A372MH41_9SPIR</name>
<comment type="caution">
    <text evidence="1">The sequence shown here is derived from an EMBL/GenBank/DDBJ whole genome shotgun (WGS) entry which is preliminary data.</text>
</comment>
<dbReference type="NCBIfam" id="NF045581">
    <property type="entry name" value="PG0541_fam"/>
    <property type="match status" value="1"/>
</dbReference>